<reference evidence="1" key="1">
    <citation type="submission" date="2014-12" db="EMBL/GenBank/DDBJ databases">
        <title>Insight into the proteome of Arion vulgaris.</title>
        <authorList>
            <person name="Aradska J."/>
            <person name="Bulat T."/>
            <person name="Smidak R."/>
            <person name="Sarate P."/>
            <person name="Gangsoo J."/>
            <person name="Sialana F."/>
            <person name="Bilban M."/>
            <person name="Lubec G."/>
        </authorList>
    </citation>
    <scope>NUCLEOTIDE SEQUENCE</scope>
    <source>
        <tissue evidence="1">Skin</tissue>
    </source>
</reference>
<sequence>PMPRTVDPPKPLEVRNFNTWHPLIPKSVILHFPKHRQSDTTAAPVNTVPENEWRAEVTASASILILDAVVLYAPLCSA</sequence>
<feature type="non-terminal residue" evidence="1">
    <location>
        <position position="78"/>
    </location>
</feature>
<dbReference type="EMBL" id="HACG01044851">
    <property type="protein sequence ID" value="CEK91716.1"/>
    <property type="molecule type" value="Transcribed_RNA"/>
</dbReference>
<organism evidence="1">
    <name type="scientific">Arion vulgaris</name>
    <dbReference type="NCBI Taxonomy" id="1028688"/>
    <lineage>
        <taxon>Eukaryota</taxon>
        <taxon>Metazoa</taxon>
        <taxon>Spiralia</taxon>
        <taxon>Lophotrochozoa</taxon>
        <taxon>Mollusca</taxon>
        <taxon>Gastropoda</taxon>
        <taxon>Heterobranchia</taxon>
        <taxon>Euthyneura</taxon>
        <taxon>Panpulmonata</taxon>
        <taxon>Eupulmonata</taxon>
        <taxon>Stylommatophora</taxon>
        <taxon>Helicina</taxon>
        <taxon>Arionoidea</taxon>
        <taxon>Arionidae</taxon>
        <taxon>Arion</taxon>
    </lineage>
</organism>
<accession>A0A0B7BHB9</accession>
<name>A0A0B7BHB9_9EUPU</name>
<protein>
    <submittedName>
        <fullName evidence="1">Uncharacterized protein</fullName>
    </submittedName>
</protein>
<proteinExistence type="predicted"/>
<gene>
    <name evidence="1" type="primary">ORF184464</name>
</gene>
<feature type="non-terminal residue" evidence="1">
    <location>
        <position position="1"/>
    </location>
</feature>
<dbReference type="AlphaFoldDB" id="A0A0B7BHB9"/>
<evidence type="ECO:0000313" key="1">
    <source>
        <dbReference type="EMBL" id="CEK91716.1"/>
    </source>
</evidence>